<sequence>MLLGRCKEGTDVGVIPIKQQFHVKMTGISPAAYLSEKVLGFVYSQSTTRRSDFQVLSQARAPVTGPNPRQNKVVSGFQALRQARAPVMGLEPAKERSTEGVCRSQGRLAFHNTTDISLKN</sequence>
<reference evidence="1 2" key="1">
    <citation type="journal article" date="2021" name="Elife">
        <title>Chloroplast acquisition without the gene transfer in kleptoplastic sea slugs, Plakobranchus ocellatus.</title>
        <authorList>
            <person name="Maeda T."/>
            <person name="Takahashi S."/>
            <person name="Yoshida T."/>
            <person name="Shimamura S."/>
            <person name="Takaki Y."/>
            <person name="Nagai Y."/>
            <person name="Toyoda A."/>
            <person name="Suzuki Y."/>
            <person name="Arimoto A."/>
            <person name="Ishii H."/>
            <person name="Satoh N."/>
            <person name="Nishiyama T."/>
            <person name="Hasebe M."/>
            <person name="Maruyama T."/>
            <person name="Minagawa J."/>
            <person name="Obokata J."/>
            <person name="Shigenobu S."/>
        </authorList>
    </citation>
    <scope>NUCLEOTIDE SEQUENCE [LARGE SCALE GENOMIC DNA]</scope>
</reference>
<name>A0AAV4CHV9_9GAST</name>
<keyword evidence="2" id="KW-1185">Reference proteome</keyword>
<organism evidence="1 2">
    <name type="scientific">Plakobranchus ocellatus</name>
    <dbReference type="NCBI Taxonomy" id="259542"/>
    <lineage>
        <taxon>Eukaryota</taxon>
        <taxon>Metazoa</taxon>
        <taxon>Spiralia</taxon>
        <taxon>Lophotrochozoa</taxon>
        <taxon>Mollusca</taxon>
        <taxon>Gastropoda</taxon>
        <taxon>Heterobranchia</taxon>
        <taxon>Euthyneura</taxon>
        <taxon>Panpulmonata</taxon>
        <taxon>Sacoglossa</taxon>
        <taxon>Placobranchoidea</taxon>
        <taxon>Plakobranchidae</taxon>
        <taxon>Plakobranchus</taxon>
    </lineage>
</organism>
<dbReference type="Proteomes" id="UP000735302">
    <property type="component" value="Unassembled WGS sequence"/>
</dbReference>
<evidence type="ECO:0000313" key="1">
    <source>
        <dbReference type="EMBL" id="GFO30389.1"/>
    </source>
</evidence>
<accession>A0AAV4CHV9</accession>
<evidence type="ECO:0000313" key="2">
    <source>
        <dbReference type="Proteomes" id="UP000735302"/>
    </source>
</evidence>
<comment type="caution">
    <text evidence="1">The sequence shown here is derived from an EMBL/GenBank/DDBJ whole genome shotgun (WGS) entry which is preliminary data.</text>
</comment>
<dbReference type="AlphaFoldDB" id="A0AAV4CHV9"/>
<protein>
    <submittedName>
        <fullName evidence="1">Uncharacterized protein</fullName>
    </submittedName>
</protein>
<gene>
    <name evidence="1" type="ORF">PoB_005689400</name>
</gene>
<proteinExistence type="predicted"/>
<dbReference type="EMBL" id="BLXT01006233">
    <property type="protein sequence ID" value="GFO30389.1"/>
    <property type="molecule type" value="Genomic_DNA"/>
</dbReference>